<proteinExistence type="predicted"/>
<dbReference type="InterPro" id="IPR011598">
    <property type="entry name" value="bHLH_dom"/>
</dbReference>
<gene>
    <name evidence="7" type="ORF">F8388_006909</name>
</gene>
<dbReference type="AlphaFoldDB" id="A0A7J6GVJ3"/>
<evidence type="ECO:0000256" key="3">
    <source>
        <dbReference type="ARBA" id="ARBA00023163"/>
    </source>
</evidence>
<comment type="caution">
    <text evidence="7">The sequence shown here is derived from an EMBL/GenBank/DDBJ whole genome shotgun (WGS) entry which is preliminary data.</text>
</comment>
<evidence type="ECO:0000256" key="5">
    <source>
        <dbReference type="SAM" id="MobiDB-lite"/>
    </source>
</evidence>
<evidence type="ECO:0000313" key="7">
    <source>
        <dbReference type="EMBL" id="KAF4386954.1"/>
    </source>
</evidence>
<evidence type="ECO:0000259" key="6">
    <source>
        <dbReference type="PROSITE" id="PS50888"/>
    </source>
</evidence>
<dbReference type="InterPro" id="IPR036638">
    <property type="entry name" value="HLH_DNA-bd_sf"/>
</dbReference>
<evidence type="ECO:0000313" key="8">
    <source>
        <dbReference type="Proteomes" id="UP000525078"/>
    </source>
</evidence>
<comment type="subcellular location">
    <subcellularLocation>
        <location evidence="1">Nucleus</location>
    </subcellularLocation>
</comment>
<evidence type="ECO:0000256" key="1">
    <source>
        <dbReference type="ARBA" id="ARBA00004123"/>
    </source>
</evidence>
<dbReference type="SUPFAM" id="SSF47459">
    <property type="entry name" value="HLH, helix-loop-helix DNA-binding domain"/>
    <property type="match status" value="1"/>
</dbReference>
<dbReference type="GO" id="GO:0046983">
    <property type="term" value="F:protein dimerization activity"/>
    <property type="evidence" value="ECO:0007669"/>
    <property type="project" value="InterPro"/>
</dbReference>
<dbReference type="PROSITE" id="PS50888">
    <property type="entry name" value="BHLH"/>
    <property type="match status" value="1"/>
</dbReference>
<reference evidence="7 8" key="1">
    <citation type="journal article" date="2020" name="bioRxiv">
        <title>Sequence and annotation of 42 cannabis genomes reveals extensive copy number variation in cannabinoid synthesis and pathogen resistance genes.</title>
        <authorList>
            <person name="Mckernan K.J."/>
            <person name="Helbert Y."/>
            <person name="Kane L.T."/>
            <person name="Ebling H."/>
            <person name="Zhang L."/>
            <person name="Liu B."/>
            <person name="Eaton Z."/>
            <person name="Mclaughlin S."/>
            <person name="Kingan S."/>
            <person name="Baybayan P."/>
            <person name="Concepcion G."/>
            <person name="Jordan M."/>
            <person name="Riva A."/>
            <person name="Barbazuk W."/>
            <person name="Harkins T."/>
        </authorList>
    </citation>
    <scope>NUCLEOTIDE SEQUENCE [LARGE SCALE GENOMIC DNA]</scope>
    <source>
        <strain evidence="8">cv. Jamaican Lion 4</strain>
        <tissue evidence="7">Leaf</tissue>
    </source>
</reference>
<name>A0A7J6GVJ3_CANSA</name>
<dbReference type="GO" id="GO:0005634">
    <property type="term" value="C:nucleus"/>
    <property type="evidence" value="ECO:0007669"/>
    <property type="project" value="UniProtKB-SubCell"/>
</dbReference>
<keyword evidence="4" id="KW-0539">Nucleus</keyword>
<dbReference type="Proteomes" id="UP000525078">
    <property type="component" value="Unassembled WGS sequence"/>
</dbReference>
<dbReference type="PANTHER" id="PTHR31945:SF20">
    <property type="entry name" value="TRANSCRIPTION FACTOR DYT1"/>
    <property type="match status" value="1"/>
</dbReference>
<dbReference type="SMART" id="SM00353">
    <property type="entry name" value="HLH"/>
    <property type="match status" value="1"/>
</dbReference>
<sequence>MDQFILSSGLDEMCIGENGRISRKKPENEQTESNFKSKNLHAERRRREKLNDKLLRLRGLVPKITNMKKATIVDDAIAYISELQHTVATLQHQLLGIETSSAEGTVPKKDGIHIRAAERNKELWLQPDISVAQIFENKLWMKVIFEKKPGGFTKLIEALSALGFEITDTNLTTFKGVMQVTLCLQGFSRELLAVEEIKELLLKVVN</sequence>
<feature type="domain" description="BHLH" evidence="6">
    <location>
        <begin position="34"/>
        <end position="83"/>
    </location>
</feature>
<evidence type="ECO:0000256" key="2">
    <source>
        <dbReference type="ARBA" id="ARBA00023015"/>
    </source>
</evidence>
<dbReference type="InterPro" id="IPR051358">
    <property type="entry name" value="TF_AMS/ICE1/BHLH6-like"/>
</dbReference>
<protein>
    <recommendedName>
        <fullName evidence="6">BHLH domain-containing protein</fullName>
    </recommendedName>
</protein>
<dbReference type="GO" id="GO:0003700">
    <property type="term" value="F:DNA-binding transcription factor activity"/>
    <property type="evidence" value="ECO:0007669"/>
    <property type="project" value="TreeGrafter"/>
</dbReference>
<organism evidence="7 8">
    <name type="scientific">Cannabis sativa</name>
    <name type="common">Hemp</name>
    <name type="synonym">Marijuana</name>
    <dbReference type="NCBI Taxonomy" id="3483"/>
    <lineage>
        <taxon>Eukaryota</taxon>
        <taxon>Viridiplantae</taxon>
        <taxon>Streptophyta</taxon>
        <taxon>Embryophyta</taxon>
        <taxon>Tracheophyta</taxon>
        <taxon>Spermatophyta</taxon>
        <taxon>Magnoliopsida</taxon>
        <taxon>eudicotyledons</taxon>
        <taxon>Gunneridae</taxon>
        <taxon>Pentapetalae</taxon>
        <taxon>rosids</taxon>
        <taxon>fabids</taxon>
        <taxon>Rosales</taxon>
        <taxon>Cannabaceae</taxon>
        <taxon>Cannabis</taxon>
    </lineage>
</organism>
<feature type="region of interest" description="Disordered" evidence="5">
    <location>
        <begin position="17"/>
        <end position="45"/>
    </location>
</feature>
<keyword evidence="3" id="KW-0804">Transcription</keyword>
<keyword evidence="2" id="KW-0805">Transcription regulation</keyword>
<dbReference type="PANTHER" id="PTHR31945">
    <property type="entry name" value="TRANSCRIPTION FACTOR SCREAM2-RELATED"/>
    <property type="match status" value="1"/>
</dbReference>
<evidence type="ECO:0000256" key="4">
    <source>
        <dbReference type="ARBA" id="ARBA00023242"/>
    </source>
</evidence>
<dbReference type="Gene3D" id="4.10.280.10">
    <property type="entry name" value="Helix-loop-helix DNA-binding domain"/>
    <property type="match status" value="1"/>
</dbReference>
<accession>A0A7J6GVJ3</accession>
<dbReference type="EMBL" id="JAATIP010000041">
    <property type="protein sequence ID" value="KAF4386954.1"/>
    <property type="molecule type" value="Genomic_DNA"/>
</dbReference>
<dbReference type="Pfam" id="PF00010">
    <property type="entry name" value="HLH"/>
    <property type="match status" value="1"/>
</dbReference>
<dbReference type="GO" id="GO:0043565">
    <property type="term" value="F:sequence-specific DNA binding"/>
    <property type="evidence" value="ECO:0007669"/>
    <property type="project" value="TreeGrafter"/>
</dbReference>